<dbReference type="OrthoDB" id="5793589at2"/>
<keyword evidence="1" id="KW-1133">Transmembrane helix</keyword>
<dbReference type="RefSeq" id="WP_135804483.1">
    <property type="nucleotide sequence ID" value="NZ_SRPF01000006.1"/>
</dbReference>
<proteinExistence type="predicted"/>
<organism evidence="3 4">
    <name type="scientific">Marinobacter confluentis</name>
    <dbReference type="NCBI Taxonomy" id="1697557"/>
    <lineage>
        <taxon>Bacteria</taxon>
        <taxon>Pseudomonadati</taxon>
        <taxon>Pseudomonadota</taxon>
        <taxon>Gammaproteobacteria</taxon>
        <taxon>Pseudomonadales</taxon>
        <taxon>Marinobacteraceae</taxon>
        <taxon>Marinobacter</taxon>
    </lineage>
</organism>
<keyword evidence="1" id="KW-0812">Transmembrane</keyword>
<dbReference type="EMBL" id="SRPF01000006">
    <property type="protein sequence ID" value="TGN38357.1"/>
    <property type="molecule type" value="Genomic_DNA"/>
</dbReference>
<sequence length="225" mass="24067">MSCSAFINRLQPWLRGELSSDEAAAVERHVAGCYACATIVENESAILGALKSRYGVPPASPGFEQRVLSRAAALPVESDNEAKRTMSLPLAGGAIAAALALGIALGLGLQPETTDRSEQMAVKDSLVGERPYTVKLAFDSAEAMDNVMLTVELPAHVEMLSYPGQQRLSWNVDLDAGENILKLPLNVLFPGEGELVAHLHKGEQQKTFRTPLSQMDVGNSSEPVL</sequence>
<dbReference type="Pfam" id="PF13490">
    <property type="entry name" value="zf-HC2"/>
    <property type="match status" value="1"/>
</dbReference>
<reference evidence="3 4" key="1">
    <citation type="submission" date="2019-04" db="EMBL/GenBank/DDBJ databases">
        <authorList>
            <person name="Park S."/>
            <person name="Yoon J.-H."/>
        </authorList>
    </citation>
    <scope>NUCLEOTIDE SEQUENCE [LARGE SCALE GENOMIC DNA]</scope>
    <source>
        <strain evidence="3 4">HJM-18</strain>
    </source>
</reference>
<keyword evidence="1" id="KW-0472">Membrane</keyword>
<comment type="caution">
    <text evidence="3">The sequence shown here is derived from an EMBL/GenBank/DDBJ whole genome shotgun (WGS) entry which is preliminary data.</text>
</comment>
<feature type="transmembrane region" description="Helical" evidence="1">
    <location>
        <begin position="88"/>
        <end position="109"/>
    </location>
</feature>
<dbReference type="AlphaFoldDB" id="A0A4Z1BN33"/>
<protein>
    <submittedName>
        <fullName evidence="3">Anti-sigma factor</fullName>
    </submittedName>
</protein>
<feature type="domain" description="Putative zinc-finger" evidence="2">
    <location>
        <begin position="3"/>
        <end position="37"/>
    </location>
</feature>
<dbReference type="InterPro" id="IPR041916">
    <property type="entry name" value="Anti_sigma_zinc_sf"/>
</dbReference>
<accession>A0A4Z1BN33</accession>
<evidence type="ECO:0000259" key="2">
    <source>
        <dbReference type="Pfam" id="PF13490"/>
    </source>
</evidence>
<keyword evidence="4" id="KW-1185">Reference proteome</keyword>
<name>A0A4Z1BN33_9GAMM</name>
<dbReference type="Gene3D" id="1.10.10.1320">
    <property type="entry name" value="Anti-sigma factor, zinc-finger domain"/>
    <property type="match status" value="1"/>
</dbReference>
<evidence type="ECO:0000256" key="1">
    <source>
        <dbReference type="SAM" id="Phobius"/>
    </source>
</evidence>
<dbReference type="InterPro" id="IPR027383">
    <property type="entry name" value="Znf_put"/>
</dbReference>
<evidence type="ECO:0000313" key="4">
    <source>
        <dbReference type="Proteomes" id="UP000298325"/>
    </source>
</evidence>
<gene>
    <name evidence="3" type="ORF">E5Q11_16160</name>
</gene>
<dbReference type="Proteomes" id="UP000298325">
    <property type="component" value="Unassembled WGS sequence"/>
</dbReference>
<evidence type="ECO:0000313" key="3">
    <source>
        <dbReference type="EMBL" id="TGN38357.1"/>
    </source>
</evidence>